<keyword evidence="1" id="KW-0812">Transmembrane</keyword>
<reference evidence="3" key="1">
    <citation type="submission" date="2016-11" db="EMBL/GenBank/DDBJ databases">
        <authorList>
            <person name="Varghese N."/>
            <person name="Submissions S."/>
        </authorList>
    </citation>
    <scope>NUCLEOTIDE SEQUENCE [LARGE SCALE GENOMIC DNA]</scope>
    <source>
        <strain evidence="3">DSM 18829</strain>
    </source>
</reference>
<keyword evidence="1" id="KW-1133">Transmembrane helix</keyword>
<protein>
    <submittedName>
        <fullName evidence="2">Uncharacterized protein</fullName>
    </submittedName>
</protein>
<dbReference type="EMBL" id="FQZI01000002">
    <property type="protein sequence ID" value="SHI60712.1"/>
    <property type="molecule type" value="Genomic_DNA"/>
</dbReference>
<evidence type="ECO:0000313" key="2">
    <source>
        <dbReference type="EMBL" id="SHI60712.1"/>
    </source>
</evidence>
<gene>
    <name evidence="2" type="ORF">SAMN05444363_0940</name>
</gene>
<evidence type="ECO:0000313" key="3">
    <source>
        <dbReference type="Proteomes" id="UP000184488"/>
    </source>
</evidence>
<dbReference type="AlphaFoldDB" id="A0A1M6CI61"/>
<organism evidence="2 3">
    <name type="scientific">Flavobacterium terrae</name>
    <dbReference type="NCBI Taxonomy" id="415425"/>
    <lineage>
        <taxon>Bacteria</taxon>
        <taxon>Pseudomonadati</taxon>
        <taxon>Bacteroidota</taxon>
        <taxon>Flavobacteriia</taxon>
        <taxon>Flavobacteriales</taxon>
        <taxon>Flavobacteriaceae</taxon>
        <taxon>Flavobacterium</taxon>
    </lineage>
</organism>
<name>A0A1M6CI61_9FLAO</name>
<dbReference type="STRING" id="415425.SAMN05444363_0940"/>
<keyword evidence="3" id="KW-1185">Reference proteome</keyword>
<evidence type="ECO:0000256" key="1">
    <source>
        <dbReference type="SAM" id="Phobius"/>
    </source>
</evidence>
<dbReference type="Proteomes" id="UP000184488">
    <property type="component" value="Unassembled WGS sequence"/>
</dbReference>
<keyword evidence="1" id="KW-0472">Membrane</keyword>
<proteinExistence type="predicted"/>
<dbReference type="RefSeq" id="WP_073309078.1">
    <property type="nucleotide sequence ID" value="NZ_FQZI01000002.1"/>
</dbReference>
<accession>A0A1M6CI61</accession>
<feature type="transmembrane region" description="Helical" evidence="1">
    <location>
        <begin position="6"/>
        <end position="26"/>
    </location>
</feature>
<sequence>MTNKLLKFAIVIISFLIFLLILRIVLPTYDLYPYKLTEGYYLVGVGNKKYEIRKEIFGKPIISNITLNGEWIITANEIYGMKGNQGSSDDDYFFLEKRSDAIAVFDDLFSLNQFLKEKGYEEYSMFNSEKVVHLKIDRRKF</sequence>